<keyword evidence="1 5" id="KW-1003">Cell membrane</keyword>
<feature type="compositionally biased region" description="Polar residues" evidence="6">
    <location>
        <begin position="906"/>
        <end position="926"/>
    </location>
</feature>
<evidence type="ECO:0000256" key="1">
    <source>
        <dbReference type="ARBA" id="ARBA00022475"/>
    </source>
</evidence>
<feature type="transmembrane region" description="Helical" evidence="5">
    <location>
        <begin position="116"/>
        <end position="138"/>
    </location>
</feature>
<dbReference type="Proteomes" id="UP000199225">
    <property type="component" value="Unassembled WGS sequence"/>
</dbReference>
<keyword evidence="3 5" id="KW-1133">Transmembrane helix</keyword>
<accession>A0A1G8RDF2</accession>
<dbReference type="InterPro" id="IPR005372">
    <property type="entry name" value="UPF0182"/>
</dbReference>
<evidence type="ECO:0000313" key="7">
    <source>
        <dbReference type="EMBL" id="SDJ15037.1"/>
    </source>
</evidence>
<dbReference type="OrthoDB" id="9763654at2"/>
<dbReference type="GO" id="GO:0005576">
    <property type="term" value="C:extracellular region"/>
    <property type="evidence" value="ECO:0007669"/>
    <property type="project" value="TreeGrafter"/>
</dbReference>
<gene>
    <name evidence="7" type="ORF">SAMN04490247_0968</name>
</gene>
<keyword evidence="4 5" id="KW-0472">Membrane</keyword>
<dbReference type="RefSeq" id="WP_093192596.1">
    <property type="nucleotide sequence ID" value="NZ_FNEV01000002.1"/>
</dbReference>
<dbReference type="AlphaFoldDB" id="A0A1G8RDF2"/>
<comment type="subcellular location">
    <subcellularLocation>
        <location evidence="5">Cell membrane</location>
        <topology evidence="5">Multi-pass membrane protein</topology>
    </subcellularLocation>
</comment>
<feature type="transmembrane region" description="Helical" evidence="5">
    <location>
        <begin position="209"/>
        <end position="226"/>
    </location>
</feature>
<dbReference type="PANTHER" id="PTHR39344:SF1">
    <property type="entry name" value="UPF0182 PROTEIN SLL1060"/>
    <property type="match status" value="1"/>
</dbReference>
<feature type="transmembrane region" description="Helical" evidence="5">
    <location>
        <begin position="163"/>
        <end position="188"/>
    </location>
</feature>
<comment type="similarity">
    <text evidence="5">Belongs to the UPF0182 family.</text>
</comment>
<dbReference type="PANTHER" id="PTHR39344">
    <property type="entry name" value="UPF0182 PROTEIN SLL1060"/>
    <property type="match status" value="1"/>
</dbReference>
<proteinExistence type="inferred from homology"/>
<evidence type="ECO:0000313" key="8">
    <source>
        <dbReference type="Proteomes" id="UP000199225"/>
    </source>
</evidence>
<protein>
    <recommendedName>
        <fullName evidence="5">UPF0182 protein SAMN04490247_0968</fullName>
    </recommendedName>
</protein>
<dbReference type="STRING" id="86666.SAMN04490247_0968"/>
<dbReference type="HAMAP" id="MF_01600">
    <property type="entry name" value="UPF0182"/>
    <property type="match status" value="1"/>
</dbReference>
<evidence type="ECO:0000256" key="2">
    <source>
        <dbReference type="ARBA" id="ARBA00022692"/>
    </source>
</evidence>
<feature type="transmembrane region" description="Helical" evidence="5">
    <location>
        <begin position="70"/>
        <end position="95"/>
    </location>
</feature>
<sequence>MDIKPKKTSGLSAGQKQKLNKFGGWFGKFFTFLIIVAFLVLISFNWITDYIWMGTVGYQESYMTILTSKLTLGVVGFLVFAIFTYITFSWIRNVYVGHFSAGQLPGFINSKKQSRLMVLVVALIVGLLGSVLVQGVGWEPWLKFLNYETFGVSDPHFDRDVSFYMFVLPFIEFVLSIVLGLAIFFFLVEIGFYSVYNMYRMSRKAQMHMGITLAVIGVLLAVQHVLEPFHSLLTNQVNAIQESVVHGLSYTDDVVNNPASYVMAGIALLGTIWIVISLFRGNWKGMIAPIVLYIAVGILAQGASMIVQNFVVSPNEFSRESPYLEENLSMTRTAYDLDNMTEEQHPGADTLDQAMVERNQDTINNVRINDARPILDVYNQLQTFRTYYEFNDIDIDRYNIDGEYEQVFLGARELNTSDLPSQAQTWVNQNLRYTHGYGIAMSNVNEITPQGQPEYMVENLPPEGDLEITRPQVYFGEEEYDSVIVNSGVEEFDYPAGDENMSNTFEADSGVPLSGINRALFAINEGSFRMFVSDQVTGDSQLLQTRNIMDRVERVAPFLSYDEDPYIFVRDDGTMAWMIDAYVTEENYPYSEPYSGDNSYIRNSVKVTVDAYTGEMDFYAVNPEEPLLQTYQQIFPDLFTTEIPEDVRNHFRYPIDLFKVQAQMYQTYHMTNLEVFYNREDYWEIPTEKYFNEDIAMEPYYITMRLPEAEEEEFILMTPFTPRNRQNMIAWMGVRNDGDNYGEMMVYEFPKQENIYGPQQIENRINQDSNISQQLNLWSQGGSEVIRGNLLVLPIEDTVLYAEPIYIESSNETSLPEVKQVILAYQNQIVMEPTFDEALEVLLSRVDPEAEAPEDGGDSEQQGDTPQQPSIESNEVLQELSDLFDQYQQQMSEGNYEEAGRIMEEIQTTLQDSQTLQGAQQPQPNGENPDAEGEAGASGEEGTTEESTEE</sequence>
<name>A0A1G8RDF2_9BACI</name>
<organism evidence="7 8">
    <name type="scientific">Salimicrobium halophilum</name>
    <dbReference type="NCBI Taxonomy" id="86666"/>
    <lineage>
        <taxon>Bacteria</taxon>
        <taxon>Bacillati</taxon>
        <taxon>Bacillota</taxon>
        <taxon>Bacilli</taxon>
        <taxon>Bacillales</taxon>
        <taxon>Bacillaceae</taxon>
        <taxon>Salimicrobium</taxon>
    </lineage>
</organism>
<evidence type="ECO:0000256" key="3">
    <source>
        <dbReference type="ARBA" id="ARBA00022989"/>
    </source>
</evidence>
<dbReference type="Pfam" id="PF03699">
    <property type="entry name" value="UPF0182"/>
    <property type="match status" value="1"/>
</dbReference>
<evidence type="ECO:0000256" key="6">
    <source>
        <dbReference type="SAM" id="MobiDB-lite"/>
    </source>
</evidence>
<keyword evidence="2 5" id="KW-0812">Transmembrane</keyword>
<feature type="region of interest" description="Disordered" evidence="6">
    <location>
        <begin position="849"/>
        <end position="870"/>
    </location>
</feature>
<dbReference type="GO" id="GO:0005886">
    <property type="term" value="C:plasma membrane"/>
    <property type="evidence" value="ECO:0007669"/>
    <property type="project" value="UniProtKB-SubCell"/>
</dbReference>
<feature type="compositionally biased region" description="Polar residues" evidence="6">
    <location>
        <begin position="859"/>
        <end position="870"/>
    </location>
</feature>
<keyword evidence="8" id="KW-1185">Reference proteome</keyword>
<evidence type="ECO:0000256" key="5">
    <source>
        <dbReference type="HAMAP-Rule" id="MF_01600"/>
    </source>
</evidence>
<feature type="transmembrane region" description="Helical" evidence="5">
    <location>
        <begin position="259"/>
        <end position="279"/>
    </location>
</feature>
<feature type="transmembrane region" description="Helical" evidence="5">
    <location>
        <begin position="291"/>
        <end position="311"/>
    </location>
</feature>
<feature type="region of interest" description="Disordered" evidence="6">
    <location>
        <begin position="889"/>
        <end position="950"/>
    </location>
</feature>
<dbReference type="EMBL" id="FNEV01000002">
    <property type="protein sequence ID" value="SDJ15037.1"/>
    <property type="molecule type" value="Genomic_DNA"/>
</dbReference>
<feature type="compositionally biased region" description="Acidic residues" evidence="6">
    <location>
        <begin position="849"/>
        <end position="858"/>
    </location>
</feature>
<reference evidence="8" key="1">
    <citation type="submission" date="2016-10" db="EMBL/GenBank/DDBJ databases">
        <authorList>
            <person name="Varghese N."/>
            <person name="Submissions S."/>
        </authorList>
    </citation>
    <scope>NUCLEOTIDE SEQUENCE [LARGE SCALE GENOMIC DNA]</scope>
    <source>
        <strain evidence="8">DSM 4771</strain>
    </source>
</reference>
<evidence type="ECO:0000256" key="4">
    <source>
        <dbReference type="ARBA" id="ARBA00023136"/>
    </source>
</evidence>
<feature type="transmembrane region" description="Helical" evidence="5">
    <location>
        <begin position="25"/>
        <end position="47"/>
    </location>
</feature>